<dbReference type="CDD" id="cd00003">
    <property type="entry name" value="PNPsynthase"/>
    <property type="match status" value="1"/>
</dbReference>
<keyword evidence="7" id="KW-1185">Reference proteome</keyword>
<dbReference type="GO" id="GO:0005829">
    <property type="term" value="C:cytosol"/>
    <property type="evidence" value="ECO:0007669"/>
    <property type="project" value="TreeGrafter"/>
</dbReference>
<feature type="binding site" evidence="4">
    <location>
        <position position="17"/>
    </location>
    <ligand>
        <name>3-amino-2-oxopropyl phosphate</name>
        <dbReference type="ChEBI" id="CHEBI:57279"/>
    </ligand>
</feature>
<accession>A0A7T7F442</accession>
<evidence type="ECO:0000256" key="3">
    <source>
        <dbReference type="ARBA" id="ARBA00023096"/>
    </source>
</evidence>
<feature type="binding site" evidence="4">
    <location>
        <position position="106"/>
    </location>
    <ligand>
        <name>1-deoxy-D-xylulose 5-phosphate</name>
        <dbReference type="ChEBI" id="CHEBI:57792"/>
    </ligand>
</feature>
<dbReference type="Gene3D" id="3.20.20.70">
    <property type="entry name" value="Aldolase class I"/>
    <property type="match status" value="1"/>
</dbReference>
<evidence type="ECO:0000256" key="2">
    <source>
        <dbReference type="ARBA" id="ARBA00022679"/>
    </source>
</evidence>
<dbReference type="Proteomes" id="UP000475117">
    <property type="component" value="Chromosome"/>
</dbReference>
<comment type="pathway">
    <text evidence="4">Cofactor biosynthesis; pyridoxine 5'-phosphate biosynthesis; pyridoxine 5'-phosphate from D-erythrose 4-phosphate: step 5/5.</text>
</comment>
<dbReference type="EMBL" id="CP066776">
    <property type="protein sequence ID" value="QQL46394.1"/>
    <property type="molecule type" value="Genomic_DNA"/>
</dbReference>
<dbReference type="GO" id="GO:0008615">
    <property type="term" value="P:pyridoxine biosynthetic process"/>
    <property type="evidence" value="ECO:0007669"/>
    <property type="project" value="UniProtKB-UniRule"/>
</dbReference>
<evidence type="ECO:0000256" key="4">
    <source>
        <dbReference type="HAMAP-Rule" id="MF_00279"/>
    </source>
</evidence>
<dbReference type="AlphaFoldDB" id="A0A7T7F442"/>
<dbReference type="Pfam" id="PF03740">
    <property type="entry name" value="PdxJ"/>
    <property type="match status" value="1"/>
</dbReference>
<dbReference type="HAMAP" id="MF_00279">
    <property type="entry name" value="PdxJ"/>
    <property type="match status" value="1"/>
</dbReference>
<feature type="binding site" evidence="4">
    <location>
        <begin position="8"/>
        <end position="9"/>
    </location>
    <ligand>
        <name>1-deoxy-D-xylulose 5-phosphate</name>
        <dbReference type="ChEBI" id="CHEBI:57792"/>
    </ligand>
</feature>
<evidence type="ECO:0000256" key="5">
    <source>
        <dbReference type="NCBIfam" id="TIGR00559"/>
    </source>
</evidence>
<feature type="active site" description="Proton donor" evidence="4">
    <location>
        <position position="196"/>
    </location>
</feature>
<dbReference type="EC" id="2.6.99.2" evidence="4 5"/>
<dbReference type="NCBIfam" id="TIGR00559">
    <property type="entry name" value="pdxJ"/>
    <property type="match status" value="1"/>
</dbReference>
<keyword evidence="3 4" id="KW-0664">Pyridoxine biosynthesis</keyword>
<feature type="binding site" evidence="4">
    <location>
        <position position="6"/>
    </location>
    <ligand>
        <name>3-amino-2-oxopropyl phosphate</name>
        <dbReference type="ChEBI" id="CHEBI:57279"/>
    </ligand>
</feature>
<name>A0A7T7F442_9BACT</name>
<dbReference type="PANTHER" id="PTHR30456:SF0">
    <property type="entry name" value="PYRIDOXINE 5'-PHOSPHATE SYNTHASE"/>
    <property type="match status" value="1"/>
</dbReference>
<dbReference type="NCBIfam" id="NF003625">
    <property type="entry name" value="PRK05265.1-3"/>
    <property type="match status" value="1"/>
</dbReference>
<dbReference type="KEGG" id="soa:G3M56_008100"/>
<dbReference type="InterPro" id="IPR013785">
    <property type="entry name" value="Aldolase_TIM"/>
</dbReference>
<dbReference type="GO" id="GO:0033856">
    <property type="term" value="F:pyridoxine 5'-phosphate synthase activity"/>
    <property type="evidence" value="ECO:0007669"/>
    <property type="project" value="UniProtKB-UniRule"/>
</dbReference>
<comment type="catalytic activity">
    <reaction evidence="4">
        <text>3-amino-2-oxopropyl phosphate + 1-deoxy-D-xylulose 5-phosphate = pyridoxine 5'-phosphate + phosphate + 2 H2O + H(+)</text>
        <dbReference type="Rhea" id="RHEA:15265"/>
        <dbReference type="ChEBI" id="CHEBI:15377"/>
        <dbReference type="ChEBI" id="CHEBI:15378"/>
        <dbReference type="ChEBI" id="CHEBI:43474"/>
        <dbReference type="ChEBI" id="CHEBI:57279"/>
        <dbReference type="ChEBI" id="CHEBI:57792"/>
        <dbReference type="ChEBI" id="CHEBI:58589"/>
        <dbReference type="EC" id="2.6.99.2"/>
    </reaction>
</comment>
<sequence>MKLGVNIDHVATLRQARYATMLDNHNAEPNVVMAAFAAVEGGADSITMHPRADGRHVQLSDVEAVRAEVDVPLNMEMGNTPEMVEAALRIKPDYVCLVPETREELTTEGGLDVVTHAAALRESLPKLQAAGIEVSLFIDPVDEHVRMAAELGAEMIELHTGAFANHLGEEREAELERLKAAAELGHSLGLQVNAGHGINYQNLEDLFAVPHLAELNIGHTLVSRSVFVGLVEAVREMREGMDAYPTGGNA</sequence>
<feature type="active site" description="Proton acceptor" evidence="4">
    <location>
        <position position="49"/>
    </location>
</feature>
<dbReference type="PANTHER" id="PTHR30456">
    <property type="entry name" value="PYRIDOXINE 5'-PHOSPHATE SYNTHASE"/>
    <property type="match status" value="1"/>
</dbReference>
<evidence type="ECO:0000313" key="7">
    <source>
        <dbReference type="Proteomes" id="UP000475117"/>
    </source>
</evidence>
<feature type="binding site" evidence="4">
    <location>
        <position position="51"/>
    </location>
    <ligand>
        <name>1-deoxy-D-xylulose 5-phosphate</name>
        <dbReference type="ChEBI" id="CHEBI:57792"/>
    </ligand>
</feature>
<organism evidence="6 7">
    <name type="scientific">Sulfuriroseicoccus oceanibius</name>
    <dbReference type="NCBI Taxonomy" id="2707525"/>
    <lineage>
        <taxon>Bacteria</taxon>
        <taxon>Pseudomonadati</taxon>
        <taxon>Verrucomicrobiota</taxon>
        <taxon>Verrucomicrobiia</taxon>
        <taxon>Verrucomicrobiales</taxon>
        <taxon>Verrucomicrobiaceae</taxon>
        <taxon>Sulfuriroseicoccus</taxon>
    </lineage>
</organism>
<feature type="active site" description="Proton acceptor" evidence="4">
    <location>
        <position position="76"/>
    </location>
</feature>
<reference evidence="6 7" key="1">
    <citation type="submission" date="2020-12" db="EMBL/GenBank/DDBJ databases">
        <title>Sulforoseuscoccus oceanibium gen. nov., sp. nov., a representative of the phylum Verrucomicrobia with special cytoplasmic membrane, and proposal of Sulforoseuscoccusaceae fam. nov.</title>
        <authorList>
            <person name="Xi F."/>
        </authorList>
    </citation>
    <scope>NUCLEOTIDE SEQUENCE [LARGE SCALE GENOMIC DNA]</scope>
    <source>
        <strain evidence="6 7">T37</strain>
    </source>
</reference>
<dbReference type="UniPathway" id="UPA00244">
    <property type="reaction ID" value="UER00313"/>
</dbReference>
<feature type="binding site" evidence="4">
    <location>
        <position position="56"/>
    </location>
    <ligand>
        <name>1-deoxy-D-xylulose 5-phosphate</name>
        <dbReference type="ChEBI" id="CHEBI:57792"/>
    </ligand>
</feature>
<proteinExistence type="inferred from homology"/>
<evidence type="ECO:0000313" key="6">
    <source>
        <dbReference type="EMBL" id="QQL46394.1"/>
    </source>
</evidence>
<protein>
    <recommendedName>
        <fullName evidence="4 5">Pyridoxine 5'-phosphate synthase</fullName>
        <shortName evidence="4">PNP synthase</shortName>
        <ecNumber evidence="4 5">2.6.99.2</ecNumber>
    </recommendedName>
</protein>
<comment type="function">
    <text evidence="4">Catalyzes the complicated ring closure reaction between the two acyclic compounds 1-deoxy-D-xylulose-5-phosphate (DXP) and 3-amino-2-oxopropyl phosphate (1-amino-acetone-3-phosphate or AAP) to form pyridoxine 5'-phosphate (PNP) and inorganic phosphate.</text>
</comment>
<comment type="similarity">
    <text evidence="4">Belongs to the PNP synthase family.</text>
</comment>
<dbReference type="NCBIfam" id="NF003627">
    <property type="entry name" value="PRK05265.1-5"/>
    <property type="match status" value="1"/>
</dbReference>
<gene>
    <name evidence="4" type="primary">pdxJ</name>
    <name evidence="6" type="ORF">G3M56_008100</name>
</gene>
<feature type="binding site" evidence="4">
    <location>
        <begin position="218"/>
        <end position="219"/>
    </location>
    <ligand>
        <name>3-amino-2-oxopropyl phosphate</name>
        <dbReference type="ChEBI" id="CHEBI:57279"/>
    </ligand>
</feature>
<feature type="site" description="Transition state stabilizer" evidence="4">
    <location>
        <position position="157"/>
    </location>
</feature>
<dbReference type="InterPro" id="IPR036130">
    <property type="entry name" value="Pyridoxine-5'_phos_synth"/>
</dbReference>
<dbReference type="InterPro" id="IPR004569">
    <property type="entry name" value="PyrdxlP_synth_PdxJ"/>
</dbReference>
<comment type="subcellular location">
    <subcellularLocation>
        <location evidence="4">Cytoplasm</location>
    </subcellularLocation>
</comment>
<keyword evidence="1 4" id="KW-0963">Cytoplasm</keyword>
<feature type="binding site" evidence="4">
    <location>
        <position position="197"/>
    </location>
    <ligand>
        <name>3-amino-2-oxopropyl phosphate</name>
        <dbReference type="ChEBI" id="CHEBI:57279"/>
    </ligand>
</feature>
<keyword evidence="2 4" id="KW-0808">Transferase</keyword>
<dbReference type="SUPFAM" id="SSF63892">
    <property type="entry name" value="Pyridoxine 5'-phosphate synthase"/>
    <property type="match status" value="1"/>
</dbReference>
<evidence type="ECO:0000256" key="1">
    <source>
        <dbReference type="ARBA" id="ARBA00022490"/>
    </source>
</evidence>
<comment type="subunit">
    <text evidence="4">Homooctamer; tetramer of dimers.</text>
</comment>